<protein>
    <submittedName>
        <fullName evidence="3">DNA replication complex GINS protein PSF3</fullName>
    </submittedName>
</protein>
<dbReference type="WBParaSite" id="HPLM_0002026901-mRNA-1">
    <property type="protein sequence ID" value="HPLM_0002026901-mRNA-1"/>
    <property type="gene ID" value="HPLM_0002026901"/>
</dbReference>
<evidence type="ECO:0000313" key="1">
    <source>
        <dbReference type="EMBL" id="VDO82506.1"/>
    </source>
</evidence>
<sequence length="94" mass="10947">MVYNLMSFAEVHLEGNSFIEGELKVPKWVAVEIARKHKRKHFGSQDRSNCSYVESEYTQTIFRPSLKLNAWATFISPAYRELELVVDLQWPANV</sequence>
<gene>
    <name evidence="1" type="ORF">HPLM_LOCUS20261</name>
</gene>
<dbReference type="Proteomes" id="UP000268014">
    <property type="component" value="Unassembled WGS sequence"/>
</dbReference>
<proteinExistence type="predicted"/>
<reference evidence="1 2" key="2">
    <citation type="submission" date="2018-11" db="EMBL/GenBank/DDBJ databases">
        <authorList>
            <consortium name="Pathogen Informatics"/>
        </authorList>
    </citation>
    <scope>NUCLEOTIDE SEQUENCE [LARGE SCALE GENOMIC DNA]</scope>
    <source>
        <strain evidence="1 2">MHpl1</strain>
    </source>
</reference>
<dbReference type="AlphaFoldDB" id="A0A0N4X7C7"/>
<name>A0A0N4X7C7_HAEPC</name>
<evidence type="ECO:0000313" key="2">
    <source>
        <dbReference type="Proteomes" id="UP000268014"/>
    </source>
</evidence>
<organism evidence="3">
    <name type="scientific">Haemonchus placei</name>
    <name type="common">Barber's pole worm</name>
    <dbReference type="NCBI Taxonomy" id="6290"/>
    <lineage>
        <taxon>Eukaryota</taxon>
        <taxon>Metazoa</taxon>
        <taxon>Ecdysozoa</taxon>
        <taxon>Nematoda</taxon>
        <taxon>Chromadorea</taxon>
        <taxon>Rhabditida</taxon>
        <taxon>Rhabditina</taxon>
        <taxon>Rhabditomorpha</taxon>
        <taxon>Strongyloidea</taxon>
        <taxon>Trichostrongylidae</taxon>
        <taxon>Haemonchus</taxon>
    </lineage>
</organism>
<keyword evidence="2" id="KW-1185">Reference proteome</keyword>
<reference evidence="3" key="1">
    <citation type="submission" date="2017-02" db="UniProtKB">
        <authorList>
            <consortium name="WormBaseParasite"/>
        </authorList>
    </citation>
    <scope>IDENTIFICATION</scope>
</reference>
<dbReference type="EMBL" id="UZAF01022012">
    <property type="protein sequence ID" value="VDO82506.1"/>
    <property type="molecule type" value="Genomic_DNA"/>
</dbReference>
<accession>A0A0N4X7C7</accession>
<evidence type="ECO:0000313" key="3">
    <source>
        <dbReference type="WBParaSite" id="HPLM_0002026901-mRNA-1"/>
    </source>
</evidence>